<evidence type="ECO:0000313" key="2">
    <source>
        <dbReference type="EMBL" id="KAF1828962.1"/>
    </source>
</evidence>
<gene>
    <name evidence="2" type="ORF">BDW02DRAFT_574417</name>
</gene>
<feature type="compositionally biased region" description="Basic and acidic residues" evidence="1">
    <location>
        <begin position="147"/>
        <end position="161"/>
    </location>
</feature>
<feature type="region of interest" description="Disordered" evidence="1">
    <location>
        <begin position="78"/>
        <end position="203"/>
    </location>
</feature>
<name>A0A6A5K3V9_9PLEO</name>
<keyword evidence="3" id="KW-1185">Reference proteome</keyword>
<protein>
    <submittedName>
        <fullName evidence="2">Uncharacterized protein</fullName>
    </submittedName>
</protein>
<evidence type="ECO:0000313" key="3">
    <source>
        <dbReference type="Proteomes" id="UP000800040"/>
    </source>
</evidence>
<proteinExistence type="predicted"/>
<feature type="compositionally biased region" description="Basic and acidic residues" evidence="1">
    <location>
        <begin position="193"/>
        <end position="203"/>
    </location>
</feature>
<sequence length="203" mass="21799">MISILVARGCLAQTCRYSYLLRPVCTYKYPDKSPTTQHGGFHHTPSLLSSSTRYLTYSYTALDAMDQMKKAFKGLFKSKKSKKAEPKPTASSETAAPAKPTESQTAPAAPAPAPAPEPVQAEVTPAMASVAPAQPASGSAPAPPQDKANKDEAAALAEVKRATQGRLTSRSHSHPQQYREGEAWNGARHRQKVARDNEWGGPI</sequence>
<organism evidence="2 3">
    <name type="scientific">Decorospora gaudefroyi</name>
    <dbReference type="NCBI Taxonomy" id="184978"/>
    <lineage>
        <taxon>Eukaryota</taxon>
        <taxon>Fungi</taxon>
        <taxon>Dikarya</taxon>
        <taxon>Ascomycota</taxon>
        <taxon>Pezizomycotina</taxon>
        <taxon>Dothideomycetes</taxon>
        <taxon>Pleosporomycetidae</taxon>
        <taxon>Pleosporales</taxon>
        <taxon>Pleosporineae</taxon>
        <taxon>Pleosporaceae</taxon>
        <taxon>Decorospora</taxon>
    </lineage>
</organism>
<dbReference type="EMBL" id="ML975478">
    <property type="protein sequence ID" value="KAF1828962.1"/>
    <property type="molecule type" value="Genomic_DNA"/>
</dbReference>
<evidence type="ECO:0000256" key="1">
    <source>
        <dbReference type="SAM" id="MobiDB-lite"/>
    </source>
</evidence>
<feature type="compositionally biased region" description="Polar residues" evidence="1">
    <location>
        <begin position="165"/>
        <end position="176"/>
    </location>
</feature>
<dbReference type="Proteomes" id="UP000800040">
    <property type="component" value="Unassembled WGS sequence"/>
</dbReference>
<dbReference type="AlphaFoldDB" id="A0A6A5K3V9"/>
<dbReference type="OrthoDB" id="3800263at2759"/>
<reference evidence="2" key="1">
    <citation type="submission" date="2020-01" db="EMBL/GenBank/DDBJ databases">
        <authorList>
            <consortium name="DOE Joint Genome Institute"/>
            <person name="Haridas S."/>
            <person name="Albert R."/>
            <person name="Binder M."/>
            <person name="Bloem J."/>
            <person name="Labutti K."/>
            <person name="Salamov A."/>
            <person name="Andreopoulos B."/>
            <person name="Baker S.E."/>
            <person name="Barry K."/>
            <person name="Bills G."/>
            <person name="Bluhm B.H."/>
            <person name="Cannon C."/>
            <person name="Castanera R."/>
            <person name="Culley D.E."/>
            <person name="Daum C."/>
            <person name="Ezra D."/>
            <person name="Gonzalez J.B."/>
            <person name="Henrissat B."/>
            <person name="Kuo A."/>
            <person name="Liang C."/>
            <person name="Lipzen A."/>
            <person name="Lutzoni F."/>
            <person name="Magnuson J."/>
            <person name="Mondo S."/>
            <person name="Nolan M."/>
            <person name="Ohm R."/>
            <person name="Pangilinan J."/>
            <person name="Park H.-J."/>
            <person name="Ramirez L."/>
            <person name="Alfaro M."/>
            <person name="Sun H."/>
            <person name="Tritt A."/>
            <person name="Yoshinaga Y."/>
            <person name="Zwiers L.-H."/>
            <person name="Turgeon B.G."/>
            <person name="Goodwin S.B."/>
            <person name="Spatafora J.W."/>
            <person name="Crous P.W."/>
            <person name="Grigoriev I.V."/>
        </authorList>
    </citation>
    <scope>NUCLEOTIDE SEQUENCE</scope>
    <source>
        <strain evidence="2">P77</strain>
    </source>
</reference>
<feature type="compositionally biased region" description="Low complexity" evidence="1">
    <location>
        <begin position="118"/>
        <end position="140"/>
    </location>
</feature>
<accession>A0A6A5K3V9</accession>